<feature type="compositionally biased region" description="Polar residues" evidence="1">
    <location>
        <begin position="1"/>
        <end position="10"/>
    </location>
</feature>
<sequence length="82" mass="9253">MSEHPNNIHTSHPPLSPFKLTHTNTHWHTRTQAPIPPRRQDMTVLLYVCNAPGSLLVVVVIQSAVMRSTGANRLQALWDRHA</sequence>
<dbReference type="AlphaFoldDB" id="A0A6G1Q2G1"/>
<dbReference type="EMBL" id="CM015723">
    <property type="protein sequence ID" value="KAF3696687.1"/>
    <property type="molecule type" value="Genomic_DNA"/>
</dbReference>
<gene>
    <name evidence="3" type="ORF">EXN66_Car012365</name>
</gene>
<name>A0A6G1Q2G1_CHAAH</name>
<keyword evidence="2" id="KW-0472">Membrane</keyword>
<feature type="compositionally biased region" description="Polar residues" evidence="1">
    <location>
        <begin position="21"/>
        <end position="32"/>
    </location>
</feature>
<feature type="transmembrane region" description="Helical" evidence="2">
    <location>
        <begin position="44"/>
        <end position="65"/>
    </location>
</feature>
<keyword evidence="4" id="KW-1185">Reference proteome</keyword>
<evidence type="ECO:0000256" key="1">
    <source>
        <dbReference type="SAM" id="MobiDB-lite"/>
    </source>
</evidence>
<accession>A0A6G1Q2G1</accession>
<dbReference type="Proteomes" id="UP000503349">
    <property type="component" value="Chromosome 12"/>
</dbReference>
<feature type="region of interest" description="Disordered" evidence="1">
    <location>
        <begin position="1"/>
        <end position="35"/>
    </location>
</feature>
<evidence type="ECO:0000313" key="4">
    <source>
        <dbReference type="Proteomes" id="UP000503349"/>
    </source>
</evidence>
<reference evidence="4" key="2">
    <citation type="submission" date="2019-02" db="EMBL/GenBank/DDBJ databases">
        <title>Opniocepnalus argus Var Kimnra genome.</title>
        <authorList>
            <person name="Zhou C."/>
            <person name="Xiao S."/>
        </authorList>
    </citation>
    <scope>NUCLEOTIDE SEQUENCE [LARGE SCALE GENOMIC DNA]</scope>
</reference>
<evidence type="ECO:0000313" key="3">
    <source>
        <dbReference type="EMBL" id="KAF3696687.1"/>
    </source>
</evidence>
<protein>
    <submittedName>
        <fullName evidence="3">Uncharacterized protein</fullName>
    </submittedName>
</protein>
<evidence type="ECO:0000256" key="2">
    <source>
        <dbReference type="SAM" id="Phobius"/>
    </source>
</evidence>
<proteinExistence type="predicted"/>
<reference evidence="3 4" key="1">
    <citation type="submission" date="2019-02" db="EMBL/GenBank/DDBJ databases">
        <title>Opniocepnalus argus genome.</title>
        <authorList>
            <person name="Zhou C."/>
            <person name="Xiao S."/>
        </authorList>
    </citation>
    <scope>NUCLEOTIDE SEQUENCE [LARGE SCALE GENOMIC DNA]</scope>
    <source>
        <strain evidence="3">OARG1902GOOAL</strain>
        <tissue evidence="3">Muscle</tissue>
    </source>
</reference>
<keyword evidence="2" id="KW-1133">Transmembrane helix</keyword>
<organism evidence="3 4">
    <name type="scientific">Channa argus</name>
    <name type="common">Northern snakehead</name>
    <name type="synonym">Ophicephalus argus</name>
    <dbReference type="NCBI Taxonomy" id="215402"/>
    <lineage>
        <taxon>Eukaryota</taxon>
        <taxon>Metazoa</taxon>
        <taxon>Chordata</taxon>
        <taxon>Craniata</taxon>
        <taxon>Vertebrata</taxon>
        <taxon>Euteleostomi</taxon>
        <taxon>Actinopterygii</taxon>
        <taxon>Neopterygii</taxon>
        <taxon>Teleostei</taxon>
        <taxon>Neoteleostei</taxon>
        <taxon>Acanthomorphata</taxon>
        <taxon>Anabantaria</taxon>
        <taxon>Anabantiformes</taxon>
        <taxon>Channoidei</taxon>
        <taxon>Channidae</taxon>
        <taxon>Channa</taxon>
    </lineage>
</organism>
<keyword evidence="2" id="KW-0812">Transmembrane</keyword>